<organism evidence="2 3">
    <name type="scientific">Trachymyrmex cornetzi</name>
    <dbReference type="NCBI Taxonomy" id="471704"/>
    <lineage>
        <taxon>Eukaryota</taxon>
        <taxon>Metazoa</taxon>
        <taxon>Ecdysozoa</taxon>
        <taxon>Arthropoda</taxon>
        <taxon>Hexapoda</taxon>
        <taxon>Insecta</taxon>
        <taxon>Pterygota</taxon>
        <taxon>Neoptera</taxon>
        <taxon>Endopterygota</taxon>
        <taxon>Hymenoptera</taxon>
        <taxon>Apocrita</taxon>
        <taxon>Aculeata</taxon>
        <taxon>Formicoidea</taxon>
        <taxon>Formicidae</taxon>
        <taxon>Myrmicinae</taxon>
        <taxon>Trachymyrmex</taxon>
    </lineage>
</organism>
<dbReference type="STRING" id="471704.A0A151IR19"/>
<protein>
    <submittedName>
        <fullName evidence="2">Uncharacterized protein</fullName>
    </submittedName>
</protein>
<name>A0A151IR19_9HYME</name>
<evidence type="ECO:0000256" key="1">
    <source>
        <dbReference type="SAM" id="MobiDB-lite"/>
    </source>
</evidence>
<sequence>MEEGPSSQSWASFKEAITKRFKRRIPFHIAMQKVEARKWNFDKESFQEYATHKLKLLHSLRLPEQDRVQILINGINSASLRATATALKAVSINDFLESMYEISSCFGTYSKKTSPLSKRKEKTKTSPPSPSKKDRSTTEKDEFCIYCKAKGHSRTNCFKLRKKEGMQPATPTPTSVAAAEEAETAASEKSTIIAGVENASQALKIDDIAPKVKVINDVHCELSALLDTGSPASFILPSIQYVMNNTIHSSIGSTPSKLLLGYDLRNHADHEFVDTLTKLAEADGFFDSDRDARRQLAIEATKRVKDYNKIYYDKKHRSPSKYKVGESHKLKPDYKGPYIIDKVLSSNRYVIKDIPGHNLSPGPYNSILSSDRIKAWVKP</sequence>
<dbReference type="Proteomes" id="UP000078492">
    <property type="component" value="Unassembled WGS sequence"/>
</dbReference>
<evidence type="ECO:0000313" key="3">
    <source>
        <dbReference type="Proteomes" id="UP000078492"/>
    </source>
</evidence>
<reference evidence="2 3" key="1">
    <citation type="submission" date="2015-09" db="EMBL/GenBank/DDBJ databases">
        <title>Trachymyrmex cornetzi WGS genome.</title>
        <authorList>
            <person name="Nygaard S."/>
            <person name="Hu H."/>
            <person name="Boomsma J."/>
            <person name="Zhang G."/>
        </authorList>
    </citation>
    <scope>NUCLEOTIDE SEQUENCE [LARGE SCALE GENOMIC DNA]</scope>
    <source>
        <strain evidence="2">Tcor2-1</strain>
        <tissue evidence="2">Whole body</tissue>
    </source>
</reference>
<evidence type="ECO:0000313" key="2">
    <source>
        <dbReference type="EMBL" id="KYN08832.1"/>
    </source>
</evidence>
<keyword evidence="3" id="KW-1185">Reference proteome</keyword>
<feature type="region of interest" description="Disordered" evidence="1">
    <location>
        <begin position="111"/>
        <end position="136"/>
    </location>
</feature>
<proteinExistence type="predicted"/>
<gene>
    <name evidence="2" type="ORF">ALC57_19068</name>
</gene>
<dbReference type="EMBL" id="KQ981159">
    <property type="protein sequence ID" value="KYN08832.1"/>
    <property type="molecule type" value="Genomic_DNA"/>
</dbReference>
<accession>A0A151IR19</accession>
<dbReference type="AlphaFoldDB" id="A0A151IR19"/>